<evidence type="ECO:0008006" key="4">
    <source>
        <dbReference type="Google" id="ProtNLM"/>
    </source>
</evidence>
<name>A0A0G1PND0_9BACT</name>
<dbReference type="AlphaFoldDB" id="A0A0G1PND0"/>
<feature type="transmembrane region" description="Helical" evidence="1">
    <location>
        <begin position="73"/>
        <end position="95"/>
    </location>
</feature>
<feature type="transmembrane region" description="Helical" evidence="1">
    <location>
        <begin position="32"/>
        <end position="53"/>
    </location>
</feature>
<feature type="transmembrane region" description="Helical" evidence="1">
    <location>
        <begin position="107"/>
        <end position="131"/>
    </location>
</feature>
<gene>
    <name evidence="2" type="ORF">UX45_C0002G0058</name>
</gene>
<evidence type="ECO:0000313" key="2">
    <source>
        <dbReference type="EMBL" id="KKU34261.1"/>
    </source>
</evidence>
<reference evidence="2 3" key="1">
    <citation type="journal article" date="2015" name="Nature">
        <title>rRNA introns, odd ribosomes, and small enigmatic genomes across a large radiation of phyla.</title>
        <authorList>
            <person name="Brown C.T."/>
            <person name="Hug L.A."/>
            <person name="Thomas B.C."/>
            <person name="Sharon I."/>
            <person name="Castelle C.J."/>
            <person name="Singh A."/>
            <person name="Wilkins M.J."/>
            <person name="Williams K.H."/>
            <person name="Banfield J.F."/>
        </authorList>
    </citation>
    <scope>NUCLEOTIDE SEQUENCE [LARGE SCALE GENOMIC DNA]</scope>
</reference>
<protein>
    <recommendedName>
        <fullName evidence="4">DUF1648 domain-containing protein</fullName>
    </recommendedName>
</protein>
<evidence type="ECO:0000313" key="3">
    <source>
        <dbReference type="Proteomes" id="UP000034705"/>
    </source>
</evidence>
<dbReference type="Proteomes" id="UP000034705">
    <property type="component" value="Unassembled WGS sequence"/>
</dbReference>
<keyword evidence="1" id="KW-1133">Transmembrane helix</keyword>
<evidence type="ECO:0000256" key="1">
    <source>
        <dbReference type="SAM" id="Phobius"/>
    </source>
</evidence>
<dbReference type="EMBL" id="LCMG01000002">
    <property type="protein sequence ID" value="KKU34261.1"/>
    <property type="molecule type" value="Genomic_DNA"/>
</dbReference>
<sequence length="133" mass="15625">MNLFKRHFKPRYLWIALVTLVRQSKTFRITTVISFLFLLAMWFLPIWRIVPLAELKPFLPLHYNVYMGIDRFGPWYGAFVIPVLGTFLWIINSIFEALFFQKARVLSSFFAFGTVVTEGVLLVSLIFMILLNV</sequence>
<keyword evidence="1" id="KW-0472">Membrane</keyword>
<keyword evidence="1" id="KW-0812">Transmembrane</keyword>
<comment type="caution">
    <text evidence="2">The sequence shown here is derived from an EMBL/GenBank/DDBJ whole genome shotgun (WGS) entry which is preliminary data.</text>
</comment>
<organism evidence="2 3">
    <name type="scientific">Candidatus Uhrbacteria bacterium GW2011_GWF2_46_218</name>
    <dbReference type="NCBI Taxonomy" id="1619001"/>
    <lineage>
        <taxon>Bacteria</taxon>
        <taxon>Candidatus Uhriibacteriota</taxon>
    </lineage>
</organism>
<accession>A0A0G1PND0</accession>
<proteinExistence type="predicted"/>